<dbReference type="AlphaFoldDB" id="A0A1E4SP74"/>
<protein>
    <submittedName>
        <fullName evidence="1">Uncharacterized protein</fullName>
    </submittedName>
</protein>
<dbReference type="Proteomes" id="UP000094285">
    <property type="component" value="Unassembled WGS sequence"/>
</dbReference>
<dbReference type="EMBL" id="KV453910">
    <property type="protein sequence ID" value="ODV81296.1"/>
    <property type="molecule type" value="Genomic_DNA"/>
</dbReference>
<keyword evidence="2" id="KW-1185">Reference proteome</keyword>
<proteinExistence type="predicted"/>
<dbReference type="RefSeq" id="XP_020066418.1">
    <property type="nucleotide sequence ID" value="XM_020207436.1"/>
</dbReference>
<gene>
    <name evidence="1" type="ORF">CANTADRAFT_25488</name>
</gene>
<reference evidence="2" key="1">
    <citation type="submission" date="2016-05" db="EMBL/GenBank/DDBJ databases">
        <title>Comparative genomics of biotechnologically important yeasts.</title>
        <authorList>
            <consortium name="DOE Joint Genome Institute"/>
            <person name="Riley R."/>
            <person name="Haridas S."/>
            <person name="Wolfe K.H."/>
            <person name="Lopes M.R."/>
            <person name="Hittinger C.T."/>
            <person name="Goker M."/>
            <person name="Salamov A."/>
            <person name="Wisecaver J."/>
            <person name="Long T.M."/>
            <person name="Aerts A.L."/>
            <person name="Barry K."/>
            <person name="Choi C."/>
            <person name="Clum A."/>
            <person name="Coughlan A.Y."/>
            <person name="Deshpande S."/>
            <person name="Douglass A.P."/>
            <person name="Hanson S.J."/>
            <person name="Klenk H.-P."/>
            <person name="Labutti K."/>
            <person name="Lapidus A."/>
            <person name="Lindquist E."/>
            <person name="Lipzen A."/>
            <person name="Meier-Kolthoff J.P."/>
            <person name="Ohm R.A."/>
            <person name="Otillar R.P."/>
            <person name="Pangilinan J."/>
            <person name="Peng Y."/>
            <person name="Rokas A."/>
            <person name="Rosa C.A."/>
            <person name="Scheuner C."/>
            <person name="Sibirny A.A."/>
            <person name="Slot J.C."/>
            <person name="Stielow J.B."/>
            <person name="Sun H."/>
            <person name="Kurtzman C.P."/>
            <person name="Blackwell M."/>
            <person name="Grigoriev I.V."/>
            <person name="Jeffries T.W."/>
        </authorList>
    </citation>
    <scope>NUCLEOTIDE SEQUENCE [LARGE SCALE GENOMIC DNA]</scope>
    <source>
        <strain evidence="2">NRRL Y-17324</strain>
    </source>
</reference>
<organism evidence="1 2">
    <name type="scientific">Suhomyces tanzawaensis NRRL Y-17324</name>
    <dbReference type="NCBI Taxonomy" id="984487"/>
    <lineage>
        <taxon>Eukaryota</taxon>
        <taxon>Fungi</taxon>
        <taxon>Dikarya</taxon>
        <taxon>Ascomycota</taxon>
        <taxon>Saccharomycotina</taxon>
        <taxon>Pichiomycetes</taxon>
        <taxon>Debaryomycetaceae</taxon>
        <taxon>Suhomyces</taxon>
    </lineage>
</organism>
<evidence type="ECO:0000313" key="1">
    <source>
        <dbReference type="EMBL" id="ODV81296.1"/>
    </source>
</evidence>
<sequence length="56" mass="5747">MLSLTISYYKNGPGTAVAPQMHPTTAMRGGVATTSSAVRAFSTGTCKSAPLCLPPF</sequence>
<name>A0A1E4SP74_9ASCO</name>
<evidence type="ECO:0000313" key="2">
    <source>
        <dbReference type="Proteomes" id="UP000094285"/>
    </source>
</evidence>
<dbReference type="GeneID" id="30981573"/>
<accession>A0A1E4SP74</accession>